<dbReference type="InterPro" id="IPR019888">
    <property type="entry name" value="Tscrpt_reg_AsnC-like"/>
</dbReference>
<keyword evidence="6" id="KW-1185">Reference proteome</keyword>
<dbReference type="SMART" id="SM00344">
    <property type="entry name" value="HTH_ASNC"/>
    <property type="match status" value="1"/>
</dbReference>
<dbReference type="GO" id="GO:0043200">
    <property type="term" value="P:response to amino acid"/>
    <property type="evidence" value="ECO:0007669"/>
    <property type="project" value="TreeGrafter"/>
</dbReference>
<dbReference type="PANTHER" id="PTHR30154:SF34">
    <property type="entry name" value="TRANSCRIPTIONAL REGULATOR AZLB"/>
    <property type="match status" value="1"/>
</dbReference>
<dbReference type="InterPro" id="IPR011008">
    <property type="entry name" value="Dimeric_a/b-barrel"/>
</dbReference>
<dbReference type="CDD" id="cd00090">
    <property type="entry name" value="HTH_ARSR"/>
    <property type="match status" value="1"/>
</dbReference>
<evidence type="ECO:0000313" key="5">
    <source>
        <dbReference type="EMBL" id="RYC70166.1"/>
    </source>
</evidence>
<comment type="caution">
    <text evidence="5">The sequence shown here is derived from an EMBL/GenBank/DDBJ whole genome shotgun (WGS) entry which is preliminary data.</text>
</comment>
<evidence type="ECO:0000256" key="1">
    <source>
        <dbReference type="ARBA" id="ARBA00023015"/>
    </source>
</evidence>
<dbReference type="Pfam" id="PF01037">
    <property type="entry name" value="AsnC_trans_reg"/>
    <property type="match status" value="1"/>
</dbReference>
<name>A0A4Q2ULQ6_9BACT</name>
<feature type="domain" description="HTH asnC-type" evidence="4">
    <location>
        <begin position="4"/>
        <end position="65"/>
    </location>
</feature>
<keyword evidence="3" id="KW-0804">Transcription</keyword>
<dbReference type="Gene3D" id="1.10.10.10">
    <property type="entry name" value="Winged helix-like DNA-binding domain superfamily/Winged helix DNA-binding domain"/>
    <property type="match status" value="1"/>
</dbReference>
<dbReference type="Pfam" id="PF13412">
    <property type="entry name" value="HTH_24"/>
    <property type="match status" value="1"/>
</dbReference>
<evidence type="ECO:0000256" key="3">
    <source>
        <dbReference type="ARBA" id="ARBA00023163"/>
    </source>
</evidence>
<dbReference type="GO" id="GO:0043565">
    <property type="term" value="F:sequence-specific DNA binding"/>
    <property type="evidence" value="ECO:0007669"/>
    <property type="project" value="InterPro"/>
</dbReference>
<dbReference type="PRINTS" id="PR00033">
    <property type="entry name" value="HTHASNC"/>
</dbReference>
<dbReference type="PROSITE" id="PS50956">
    <property type="entry name" value="HTH_ASNC_2"/>
    <property type="match status" value="1"/>
</dbReference>
<dbReference type="PROSITE" id="PS00519">
    <property type="entry name" value="HTH_ASNC_1"/>
    <property type="match status" value="1"/>
</dbReference>
<dbReference type="Gene3D" id="3.30.70.920">
    <property type="match status" value="1"/>
</dbReference>
<dbReference type="InterPro" id="IPR019887">
    <property type="entry name" value="Tscrpt_reg_AsnC/Lrp_C"/>
</dbReference>
<dbReference type="PANTHER" id="PTHR30154">
    <property type="entry name" value="LEUCINE-RESPONSIVE REGULATORY PROTEIN"/>
    <property type="match status" value="1"/>
</dbReference>
<keyword evidence="2" id="KW-0238">DNA-binding</keyword>
<accession>A0A4Q2ULQ6</accession>
<dbReference type="AlphaFoldDB" id="A0A4Q2ULQ6"/>
<protein>
    <submittedName>
        <fullName evidence="5">Lrp/AsnC family transcriptional regulator</fullName>
    </submittedName>
</protein>
<dbReference type="InterPro" id="IPR019885">
    <property type="entry name" value="Tscrpt_reg_HTH_AsnC-type_CS"/>
</dbReference>
<organism evidence="5 6">
    <name type="scientific">Spirosoma sordidisoli</name>
    <dbReference type="NCBI Taxonomy" id="2502893"/>
    <lineage>
        <taxon>Bacteria</taxon>
        <taxon>Pseudomonadati</taxon>
        <taxon>Bacteroidota</taxon>
        <taxon>Cytophagia</taxon>
        <taxon>Cytophagales</taxon>
        <taxon>Cytophagaceae</taxon>
        <taxon>Spirosoma</taxon>
    </lineage>
</organism>
<dbReference type="InterPro" id="IPR036388">
    <property type="entry name" value="WH-like_DNA-bd_sf"/>
</dbReference>
<evidence type="ECO:0000313" key="6">
    <source>
        <dbReference type="Proteomes" id="UP000290407"/>
    </source>
</evidence>
<dbReference type="GO" id="GO:0005829">
    <property type="term" value="C:cytosol"/>
    <property type="evidence" value="ECO:0007669"/>
    <property type="project" value="TreeGrafter"/>
</dbReference>
<dbReference type="GO" id="GO:0006355">
    <property type="term" value="P:regulation of DNA-templated transcription"/>
    <property type="evidence" value="ECO:0007669"/>
    <property type="project" value="UniProtKB-ARBA"/>
</dbReference>
<dbReference type="SUPFAM" id="SSF46785">
    <property type="entry name" value="Winged helix' DNA-binding domain"/>
    <property type="match status" value="1"/>
</dbReference>
<evidence type="ECO:0000259" key="4">
    <source>
        <dbReference type="PROSITE" id="PS50956"/>
    </source>
</evidence>
<dbReference type="InterPro" id="IPR011991">
    <property type="entry name" value="ArsR-like_HTH"/>
</dbReference>
<dbReference type="InterPro" id="IPR000485">
    <property type="entry name" value="AsnC-type_HTH_dom"/>
</dbReference>
<dbReference type="Proteomes" id="UP000290407">
    <property type="component" value="Unassembled WGS sequence"/>
</dbReference>
<dbReference type="RefSeq" id="WP_129601377.1">
    <property type="nucleotide sequence ID" value="NZ_SBLB01000002.1"/>
</dbReference>
<reference evidence="5 6" key="1">
    <citation type="submission" date="2019-01" db="EMBL/GenBank/DDBJ databases">
        <title>Spirosoma flava sp. nov., a propanil-degrading bacterium isolated from herbicide-contaminated soil.</title>
        <authorList>
            <person name="Zhang L."/>
            <person name="Jiang J.-D."/>
        </authorList>
    </citation>
    <scope>NUCLEOTIDE SEQUENCE [LARGE SCALE GENOMIC DNA]</scope>
    <source>
        <strain evidence="5 6">TY50</strain>
    </source>
</reference>
<gene>
    <name evidence="5" type="ORF">EQG79_09880</name>
</gene>
<dbReference type="EMBL" id="SBLB01000002">
    <property type="protein sequence ID" value="RYC70166.1"/>
    <property type="molecule type" value="Genomic_DNA"/>
</dbReference>
<dbReference type="InterPro" id="IPR036390">
    <property type="entry name" value="WH_DNA-bd_sf"/>
</dbReference>
<proteinExistence type="predicted"/>
<evidence type="ECO:0000256" key="2">
    <source>
        <dbReference type="ARBA" id="ARBA00023125"/>
    </source>
</evidence>
<sequence length="159" mass="18273">MELLDKTDRRILSLIQTNARLTIQEIGQQINLSKTPVHERIKRLEREGVISQYVTLIDKKKVGNSLMVYCQVTLDKQTRDTFAGFDTAVRDLPEVLECNRVSGTFDYLLKIISRDMDAYNRFYQERLSVIPGMLHISSFFVMDEVKNSTVIPLTTDAAL</sequence>
<keyword evidence="1" id="KW-0805">Transcription regulation</keyword>
<dbReference type="SUPFAM" id="SSF54909">
    <property type="entry name" value="Dimeric alpha+beta barrel"/>
    <property type="match status" value="1"/>
</dbReference>